<comment type="caution">
    <text evidence="4">The sequence shown here is derived from an EMBL/GenBank/DDBJ whole genome shotgun (WGS) entry which is preliminary data.</text>
</comment>
<keyword evidence="5" id="KW-1185">Reference proteome</keyword>
<evidence type="ECO:0000256" key="1">
    <source>
        <dbReference type="ARBA" id="ARBA00008635"/>
    </source>
</evidence>
<dbReference type="EMBL" id="RXOF01000015">
    <property type="protein sequence ID" value="RTQ46536.1"/>
    <property type="molecule type" value="Genomic_DNA"/>
</dbReference>
<evidence type="ECO:0000256" key="3">
    <source>
        <dbReference type="PIRSR" id="PIRSR607837-1"/>
    </source>
</evidence>
<dbReference type="Proteomes" id="UP000282184">
    <property type="component" value="Unassembled WGS sequence"/>
</dbReference>
<dbReference type="AlphaFoldDB" id="A0A431TY12"/>
<gene>
    <name evidence="4" type="ORF">EJV47_21530</name>
</gene>
<feature type="binding site" evidence="3">
    <location>
        <position position="53"/>
    </location>
    <ligand>
        <name>a divalent metal cation</name>
        <dbReference type="ChEBI" id="CHEBI:60240"/>
    </ligand>
</feature>
<evidence type="ECO:0000313" key="5">
    <source>
        <dbReference type="Proteomes" id="UP000282184"/>
    </source>
</evidence>
<keyword evidence="2 3" id="KW-0479">Metal-binding</keyword>
<dbReference type="PANTHER" id="PTHR37302:SF3">
    <property type="entry name" value="DAMAGE-INDUCIBLE PROTEIN DINB"/>
    <property type="match status" value="1"/>
</dbReference>
<sequence>MPMADLFPHAPQYALVHSARGALLDYCATLRPADLLAPVPAFNHSSMRDLLVHVARTYQYWLGQVGLQRPGPLPYPPDAPDLAALRGLFAAVDALVDEFGAHVAGRWLEEAPYALPPAGRPLPLTPLQLFTHVITHEFHHKGQVLSMSRQLGYTPIDTDVIRT</sequence>
<evidence type="ECO:0000256" key="2">
    <source>
        <dbReference type="ARBA" id="ARBA00022723"/>
    </source>
</evidence>
<proteinExistence type="inferred from homology"/>
<protein>
    <submittedName>
        <fullName evidence="4">DUF664 domain-containing protein</fullName>
    </submittedName>
</protein>
<reference evidence="4 5" key="1">
    <citation type="submission" date="2018-12" db="EMBL/GenBank/DDBJ databases">
        <title>Hymenobacter gummosus sp. nov., isolated from a spring.</title>
        <authorList>
            <person name="Nie L."/>
        </authorList>
    </citation>
    <scope>NUCLEOTIDE SEQUENCE [LARGE SCALE GENOMIC DNA]</scope>
    <source>
        <strain evidence="4 5">KCTC 52166</strain>
    </source>
</reference>
<comment type="similarity">
    <text evidence="1">Belongs to the DinB family.</text>
</comment>
<dbReference type="InterPro" id="IPR034660">
    <property type="entry name" value="DinB/YfiT-like"/>
</dbReference>
<dbReference type="PANTHER" id="PTHR37302">
    <property type="entry name" value="SLR1116 PROTEIN"/>
    <property type="match status" value="1"/>
</dbReference>
<dbReference type="OrthoDB" id="118635at2"/>
<dbReference type="SUPFAM" id="SSF109854">
    <property type="entry name" value="DinB/YfiT-like putative metalloenzymes"/>
    <property type="match status" value="1"/>
</dbReference>
<feature type="binding site" evidence="3">
    <location>
        <position position="136"/>
    </location>
    <ligand>
        <name>a divalent metal cation</name>
        <dbReference type="ChEBI" id="CHEBI:60240"/>
    </ligand>
</feature>
<dbReference type="GO" id="GO:0046872">
    <property type="term" value="F:metal ion binding"/>
    <property type="evidence" value="ECO:0007669"/>
    <property type="project" value="UniProtKB-KW"/>
</dbReference>
<name>A0A431TY12_9BACT</name>
<dbReference type="Pfam" id="PF05163">
    <property type="entry name" value="DinB"/>
    <property type="match status" value="1"/>
</dbReference>
<accession>A0A431TY12</accession>
<dbReference type="Gene3D" id="1.20.120.450">
    <property type="entry name" value="dinb family like domain"/>
    <property type="match status" value="1"/>
</dbReference>
<dbReference type="InterPro" id="IPR007837">
    <property type="entry name" value="DinB"/>
</dbReference>
<organism evidence="4 5">
    <name type="scientific">Hymenobacter gummosus</name>
    <dbReference type="NCBI Taxonomy" id="1776032"/>
    <lineage>
        <taxon>Bacteria</taxon>
        <taxon>Pseudomonadati</taxon>
        <taxon>Bacteroidota</taxon>
        <taxon>Cytophagia</taxon>
        <taxon>Cytophagales</taxon>
        <taxon>Hymenobacteraceae</taxon>
        <taxon>Hymenobacter</taxon>
    </lineage>
</organism>
<evidence type="ECO:0000313" key="4">
    <source>
        <dbReference type="EMBL" id="RTQ46536.1"/>
    </source>
</evidence>
<feature type="binding site" evidence="3">
    <location>
        <position position="140"/>
    </location>
    <ligand>
        <name>a divalent metal cation</name>
        <dbReference type="ChEBI" id="CHEBI:60240"/>
    </ligand>
</feature>